<proteinExistence type="predicted"/>
<dbReference type="RefSeq" id="WP_002531022.1">
    <property type="nucleotide sequence ID" value="NZ_CAMHWY010000006.1"/>
</dbReference>
<evidence type="ECO:0000313" key="1">
    <source>
        <dbReference type="EMBL" id="AXM06292.1"/>
    </source>
</evidence>
<evidence type="ECO:0000313" key="2">
    <source>
        <dbReference type="Proteomes" id="UP000256621"/>
    </source>
</evidence>
<name>A0AAD0VN42_CUTAC</name>
<accession>A0AAD0VN42</accession>
<dbReference type="EMBL" id="CP031442">
    <property type="protein sequence ID" value="AXM06292.1"/>
    <property type="molecule type" value="Genomic_DNA"/>
</dbReference>
<sequence>MTFLYASEADETLERIDLEGAQNGIAHLRQLGFGGETTGSAFTDSEMYDSVPAEQWDYSVKVDR</sequence>
<organism evidence="1 2">
    <name type="scientific">Cutibacterium acnes</name>
    <name type="common">Propionibacterium acnes</name>
    <dbReference type="NCBI Taxonomy" id="1747"/>
    <lineage>
        <taxon>Bacteria</taxon>
        <taxon>Bacillati</taxon>
        <taxon>Actinomycetota</taxon>
        <taxon>Actinomycetes</taxon>
        <taxon>Propionibacteriales</taxon>
        <taxon>Propionibacteriaceae</taxon>
        <taxon>Cutibacterium</taxon>
    </lineage>
</organism>
<reference evidence="1 2" key="1">
    <citation type="submission" date="2018-08" db="EMBL/GenBank/DDBJ databases">
        <title>Genome sequencing of Cutibacterium acnes KCOM 1315.</title>
        <authorList>
            <person name="Kook J.-K."/>
            <person name="Park S.-N."/>
            <person name="Lim Y.K."/>
        </authorList>
    </citation>
    <scope>NUCLEOTIDE SEQUENCE [LARGE SCALE GENOMIC DNA]</scope>
    <source>
        <strain evidence="1 2">KCOM 1315</strain>
    </source>
</reference>
<protein>
    <submittedName>
        <fullName evidence="1">Uncharacterized protein</fullName>
    </submittedName>
</protein>
<gene>
    <name evidence="1" type="ORF">DXN06_03325</name>
</gene>
<dbReference type="Proteomes" id="UP000256621">
    <property type="component" value="Chromosome"/>
</dbReference>
<dbReference type="AlphaFoldDB" id="A0AAD0VN42"/>